<dbReference type="CDD" id="cd06225">
    <property type="entry name" value="HAMP"/>
    <property type="match status" value="1"/>
</dbReference>
<reference evidence="9" key="1">
    <citation type="submission" date="2022-08" db="EMBL/GenBank/DDBJ databases">
        <title>Genomic analyses of the natural microbiome of Caenorhabditis elegans.</title>
        <authorList>
            <person name="Samuel B."/>
        </authorList>
    </citation>
    <scope>NUCLEOTIDE SEQUENCE</scope>
    <source>
        <strain evidence="9">BIGb0277</strain>
    </source>
</reference>
<dbReference type="EMBL" id="JANUEK010000002">
    <property type="protein sequence ID" value="MCS4279041.1"/>
    <property type="molecule type" value="Genomic_DNA"/>
</dbReference>
<dbReference type="Pfam" id="PF18575">
    <property type="entry name" value="HAMP_N3"/>
    <property type="match status" value="1"/>
</dbReference>
<proteinExistence type="inferred from homology"/>
<comment type="caution">
    <text evidence="9">The sequence shown here is derived from an EMBL/GenBank/DDBJ whole genome shotgun (WGS) entry which is preliminary data.</text>
</comment>
<dbReference type="PANTHER" id="PTHR43531:SF14">
    <property type="entry name" value="METHYL-ACCEPTING CHEMOTAXIS PROTEIN I-RELATED"/>
    <property type="match status" value="1"/>
</dbReference>
<protein>
    <submittedName>
        <fullName evidence="9">Methyl-accepting chemotaxis protein</fullName>
    </submittedName>
</protein>
<dbReference type="SUPFAM" id="SSF158472">
    <property type="entry name" value="HAMP domain-like"/>
    <property type="match status" value="1"/>
</dbReference>
<dbReference type="GO" id="GO:0006935">
    <property type="term" value="P:chemotaxis"/>
    <property type="evidence" value="ECO:0007669"/>
    <property type="project" value="InterPro"/>
</dbReference>
<evidence type="ECO:0000256" key="6">
    <source>
        <dbReference type="SAM" id="Phobius"/>
    </source>
</evidence>
<organism evidence="9 10">
    <name type="scientific">Stenotrophomonas rhizophila</name>
    <dbReference type="NCBI Taxonomy" id="216778"/>
    <lineage>
        <taxon>Bacteria</taxon>
        <taxon>Pseudomonadati</taxon>
        <taxon>Pseudomonadota</taxon>
        <taxon>Gammaproteobacteria</taxon>
        <taxon>Lysobacterales</taxon>
        <taxon>Lysobacteraceae</taxon>
        <taxon>Stenotrophomonas</taxon>
    </lineage>
</organism>
<dbReference type="GO" id="GO:0007165">
    <property type="term" value="P:signal transduction"/>
    <property type="evidence" value="ECO:0007669"/>
    <property type="project" value="UniProtKB-KW"/>
</dbReference>
<dbReference type="PRINTS" id="PR00260">
    <property type="entry name" value="CHEMTRNSDUCR"/>
</dbReference>
<feature type="coiled-coil region" evidence="5">
    <location>
        <begin position="788"/>
        <end position="819"/>
    </location>
</feature>
<evidence type="ECO:0000259" key="7">
    <source>
        <dbReference type="PROSITE" id="PS50111"/>
    </source>
</evidence>
<dbReference type="GO" id="GO:0005886">
    <property type="term" value="C:plasma membrane"/>
    <property type="evidence" value="ECO:0007669"/>
    <property type="project" value="TreeGrafter"/>
</dbReference>
<keyword evidence="6" id="KW-1133">Transmembrane helix</keyword>
<evidence type="ECO:0000256" key="4">
    <source>
        <dbReference type="PROSITE-ProRule" id="PRU00284"/>
    </source>
</evidence>
<dbReference type="CDD" id="cd11386">
    <property type="entry name" value="MCP_signal"/>
    <property type="match status" value="1"/>
</dbReference>
<dbReference type="CDD" id="cd12913">
    <property type="entry name" value="PDC1_MCP_like"/>
    <property type="match status" value="1"/>
</dbReference>
<dbReference type="PROSITE" id="PS50111">
    <property type="entry name" value="CHEMOTAXIS_TRANSDUC_2"/>
    <property type="match status" value="1"/>
</dbReference>
<accession>A0AAW5PF54</accession>
<dbReference type="InterPro" id="IPR004090">
    <property type="entry name" value="Chemotax_Me-accpt_rcpt"/>
</dbReference>
<keyword evidence="5" id="KW-0175">Coiled coil</keyword>
<dbReference type="SUPFAM" id="SSF58104">
    <property type="entry name" value="Methyl-accepting chemotaxis protein (MCP) signaling domain"/>
    <property type="match status" value="1"/>
</dbReference>
<feature type="domain" description="HAMP" evidence="8">
    <location>
        <begin position="524"/>
        <end position="576"/>
    </location>
</feature>
<dbReference type="PANTHER" id="PTHR43531">
    <property type="entry name" value="PROTEIN ICFG"/>
    <property type="match status" value="1"/>
</dbReference>
<feature type="domain" description="HAMP" evidence="8">
    <location>
        <begin position="343"/>
        <end position="395"/>
    </location>
</feature>
<evidence type="ECO:0000256" key="1">
    <source>
        <dbReference type="ARBA" id="ARBA00022481"/>
    </source>
</evidence>
<keyword evidence="2 4" id="KW-0807">Transducer</keyword>
<dbReference type="FunFam" id="1.10.287.950:FF:000002">
    <property type="entry name" value="Methyl-accepting chemotaxis protein"/>
    <property type="match status" value="1"/>
</dbReference>
<evidence type="ECO:0000313" key="10">
    <source>
        <dbReference type="Proteomes" id="UP001320691"/>
    </source>
</evidence>
<evidence type="ECO:0000256" key="5">
    <source>
        <dbReference type="SAM" id="Coils"/>
    </source>
</evidence>
<evidence type="ECO:0000256" key="3">
    <source>
        <dbReference type="ARBA" id="ARBA00029447"/>
    </source>
</evidence>
<sequence>MGLSLIRRDSVAARLMFGTGLLALACFTFTAVVIYWRSSDALSTSAQDMLREVARHEARNISSELELGFDTAASLANALRTQHTDPRFSRETAAVVLREQLRAHKDWLGISSTWEPDAFDGKDSAFADTEGHDFSGRFMAYWSWQNGTLVRETLRDYDVPGVGDWYLKSRNTHRPNVIEPYVYPLAGVDTLMTTLSTPIMDGERFLGTVNVTLALDALQKRIAQLHPLGVGEASLLSPAGAVMASADASEVGKIRDDADTRKVLDVTRKGEVIADQVSVRGVDSLRVVVPLRLGDAPEVFALGITVPTSHVMAPARSLLMVIVVVGLLSAALLCAALFLLIRRQVLAPLAEAVRVSSAVASGRLDSRIEPRRMDEMGQLLQSMGHLQNQLRSVIDAQGEMATRHDQGEMGYRMEASTFPGDYGRMVAGTNALVAAHVQVQRQLVEVMSRYAVGDMTVDMPALPGEKAAISDAMVVTKRNLQAINTQILALAQAAAAGDFSKRGDAQAFSHDFRGMVDGLNALMQTTDTNLAELSRLLRAIAAGDLSIRMVGDFKGVFAQMRDDADATVDQLTAIVGRIQHSSGAINLAASEIVAGNDDLSRRTEQQAASLEETAASMEELTSTVRQNADHARKADELVQRTARVAGQGGEVVAQVVTTMAGIETSSRRIADIISVIDGIAFQTNILALNAAVEAARAGEQGRGFAVVASEVRTLAQRSADAAREIKSLIEDSVGQVEGGAVMVRRAGTTMEEIVASVQQVTQIMAEISAASQEQSAGIEQVSQTVIQMDEATQQNAALVEEANAAARSMESQSQALQGAVAIFKLGDARR</sequence>
<dbReference type="GO" id="GO:0004888">
    <property type="term" value="F:transmembrane signaling receptor activity"/>
    <property type="evidence" value="ECO:0007669"/>
    <property type="project" value="InterPro"/>
</dbReference>
<dbReference type="InterPro" id="IPR051310">
    <property type="entry name" value="MCP_chemotaxis"/>
</dbReference>
<dbReference type="Pfam" id="PF00672">
    <property type="entry name" value="HAMP"/>
    <property type="match status" value="1"/>
</dbReference>
<dbReference type="SMART" id="SM00283">
    <property type="entry name" value="MA"/>
    <property type="match status" value="1"/>
</dbReference>
<dbReference type="Pfam" id="PF22673">
    <property type="entry name" value="MCP-like_PDC_1"/>
    <property type="match status" value="1"/>
</dbReference>
<dbReference type="Pfam" id="PF18947">
    <property type="entry name" value="HAMP_2"/>
    <property type="match status" value="1"/>
</dbReference>
<keyword evidence="1" id="KW-0488">Methylation</keyword>
<evidence type="ECO:0000259" key="8">
    <source>
        <dbReference type="PROSITE" id="PS50885"/>
    </source>
</evidence>
<dbReference type="Gene3D" id="1.20.120.1530">
    <property type="match status" value="2"/>
</dbReference>
<dbReference type="PROSITE" id="PS50885">
    <property type="entry name" value="HAMP"/>
    <property type="match status" value="2"/>
</dbReference>
<feature type="transmembrane region" description="Helical" evidence="6">
    <location>
        <begin position="318"/>
        <end position="341"/>
    </location>
</feature>
<evidence type="ECO:0000256" key="2">
    <source>
        <dbReference type="ARBA" id="ARBA00023224"/>
    </source>
</evidence>
<dbReference type="Gene3D" id="3.30.450.20">
    <property type="entry name" value="PAS domain"/>
    <property type="match status" value="2"/>
</dbReference>
<dbReference type="Proteomes" id="UP001320691">
    <property type="component" value="Unassembled WGS sequence"/>
</dbReference>
<feature type="domain" description="Methyl-accepting transducer" evidence="7">
    <location>
        <begin position="581"/>
        <end position="810"/>
    </location>
</feature>
<name>A0AAW5PF54_9GAMM</name>
<dbReference type="Pfam" id="PF00015">
    <property type="entry name" value="MCPsignal"/>
    <property type="match status" value="1"/>
</dbReference>
<dbReference type="RefSeq" id="WP_259259803.1">
    <property type="nucleotide sequence ID" value="NZ_JANUEK010000002.1"/>
</dbReference>
<dbReference type="PROSITE" id="PS51257">
    <property type="entry name" value="PROKAR_LIPOPROTEIN"/>
    <property type="match status" value="1"/>
</dbReference>
<gene>
    <name evidence="9" type="ORF">M2412_001008</name>
</gene>
<dbReference type="AlphaFoldDB" id="A0AAW5PF54"/>
<keyword evidence="6" id="KW-0472">Membrane</keyword>
<dbReference type="SMART" id="SM00304">
    <property type="entry name" value="HAMP"/>
    <property type="match status" value="3"/>
</dbReference>
<dbReference type="InterPro" id="IPR004089">
    <property type="entry name" value="MCPsignal_dom"/>
</dbReference>
<dbReference type="Gene3D" id="1.10.287.950">
    <property type="entry name" value="Methyl-accepting chemotaxis protein"/>
    <property type="match status" value="1"/>
</dbReference>
<comment type="similarity">
    <text evidence="3">Belongs to the methyl-accepting chemotaxis (MCP) protein family.</text>
</comment>
<keyword evidence="6" id="KW-0812">Transmembrane</keyword>
<evidence type="ECO:0000313" key="9">
    <source>
        <dbReference type="EMBL" id="MCS4279041.1"/>
    </source>
</evidence>
<dbReference type="InterPro" id="IPR003660">
    <property type="entry name" value="HAMP_dom"/>
</dbReference>
<feature type="transmembrane region" description="Helical" evidence="6">
    <location>
        <begin position="12"/>
        <end position="36"/>
    </location>
</feature>
<dbReference type="InterPro" id="IPR041395">
    <property type="entry name" value="McpB_HAMP_3rd"/>
</dbReference>